<evidence type="ECO:0000259" key="2">
    <source>
        <dbReference type="Pfam" id="PF02018"/>
    </source>
</evidence>
<dbReference type="InterPro" id="IPR017853">
    <property type="entry name" value="GH"/>
</dbReference>
<dbReference type="PROSITE" id="PS51257">
    <property type="entry name" value="PROKAR_LIPOPROTEIN"/>
    <property type="match status" value="1"/>
</dbReference>
<dbReference type="SUPFAM" id="SSF49785">
    <property type="entry name" value="Galactose-binding domain-like"/>
    <property type="match status" value="2"/>
</dbReference>
<dbReference type="InterPro" id="IPR024655">
    <property type="entry name" value="Asl1_glyco_hydro_catalytic"/>
</dbReference>
<gene>
    <name evidence="4" type="ORF">C1702_02800</name>
</gene>
<proteinExistence type="predicted"/>
<sequence>MTSFLHRWALLLPVLALAACGGNGGGSQTSLEPASDDLALSETYPGDAAGDVPAEESPEMMGPVTVDRTPDMGPAEGAGIETAMAAGDASDPTLVASSDFEGTYTDRAPGWTVNYWGEVGFVVAREATPANVYAGSSSQRFRVTRRASGADAHLIRSYGFENGKTYRAAVYLKASAPTSATIQMRYDLPPYTVFGAKKVDLTTSWQRVEVEGVYTQRGGGSVRLVVGSTNVDVYMDNMTLREVPNGSGSSAGGIALPASGGSAVQVNTLATSDLEGSYSSTAPGWRVNYWGNPMPRWIVQRETRPEHVRSGSSSQMYQVNAIGDGDVHLTYPFAFKKGKKYRASVWIKSSVNATVQVFMRRDAHPWDPFASKTVAVTPTWQKVEITGTYLADVGGTLRIAPKTMGATVWIDDVTISEVIENPVAPVNTNPVPSTLFGIHINKFGVHQNWPGLGHGIVRLWNTGTTWRDLEPSNGAWNFTTSTAGRRLDMLVDYVKKHDPSAEILYTLGQTPQWASKTPNVSGLYGPGASGTPANMADWRDYVRTLARRYAGRIRYWELWNEPDYPPHFNGTVEEMIEMARIAKEELKAADPNNKLVSPGLTAGQGMPWLNNFLAAGGGQHVDIIGFHWYFDTSPEKLGPAIENVRQLMTTYGVGNKELWNTEGAPGCDALTYTCSTFVPTQEQKRGTTARALLMMWAKGVSNQNYYFWERTEALSRLVENDYKTPTAAAIAYKEVVSWMKGARMVDGYRVNDKVYVFRMNRGADNYVILWSTTPGTVVNLPSSWSVYKMRTLAGTEAAIPSSRQLTIGIEPVMLKP</sequence>
<evidence type="ECO:0000313" key="4">
    <source>
        <dbReference type="EMBL" id="PPE71364.1"/>
    </source>
</evidence>
<dbReference type="InterPro" id="IPR008979">
    <property type="entry name" value="Galactose-bd-like_sf"/>
</dbReference>
<accession>A0A2S5T8M7</accession>
<evidence type="ECO:0000313" key="5">
    <source>
        <dbReference type="Proteomes" id="UP000239406"/>
    </source>
</evidence>
<organism evidence="4 5">
    <name type="scientific">Caldimonas thermodepolymerans</name>
    <dbReference type="NCBI Taxonomy" id="215580"/>
    <lineage>
        <taxon>Bacteria</taxon>
        <taxon>Pseudomonadati</taxon>
        <taxon>Pseudomonadota</taxon>
        <taxon>Betaproteobacteria</taxon>
        <taxon>Burkholderiales</taxon>
        <taxon>Sphaerotilaceae</taxon>
        <taxon>Caldimonas</taxon>
    </lineage>
</organism>
<dbReference type="Gene3D" id="3.20.20.80">
    <property type="entry name" value="Glycosidases"/>
    <property type="match status" value="1"/>
</dbReference>
<name>A0A2S5T8M7_9BURK</name>
<comment type="caution">
    <text evidence="4">The sequence shown here is derived from an EMBL/GenBank/DDBJ whole genome shotgun (WGS) entry which is preliminary data.</text>
</comment>
<evidence type="ECO:0000256" key="1">
    <source>
        <dbReference type="ARBA" id="ARBA00022801"/>
    </source>
</evidence>
<dbReference type="Pfam" id="PF11790">
    <property type="entry name" value="Glyco_hydro_cc"/>
    <property type="match status" value="1"/>
</dbReference>
<reference evidence="4 5" key="1">
    <citation type="submission" date="2018-02" db="EMBL/GenBank/DDBJ databases">
        <title>Reclassifiation of [Polyangium] brachysporum DSM 7029 as Guopingzhaonella breviflexa gen. nov., sp. nov., a member of the family Comamonadaceae.</title>
        <authorList>
            <person name="Tang B."/>
        </authorList>
    </citation>
    <scope>NUCLEOTIDE SEQUENCE [LARGE SCALE GENOMIC DNA]</scope>
    <source>
        <strain evidence="4 5">DSM 15344</strain>
    </source>
</reference>
<dbReference type="PANTHER" id="PTHR12631">
    <property type="entry name" value="ALPHA-L-IDURONIDASE"/>
    <property type="match status" value="1"/>
</dbReference>
<dbReference type="Pfam" id="PF02018">
    <property type="entry name" value="CBM_4_9"/>
    <property type="match status" value="1"/>
</dbReference>
<dbReference type="SUPFAM" id="SSF51445">
    <property type="entry name" value="(Trans)glycosidases"/>
    <property type="match status" value="1"/>
</dbReference>
<dbReference type="RefSeq" id="WP_104356153.1">
    <property type="nucleotide sequence ID" value="NZ_CALFFA010000013.1"/>
</dbReference>
<dbReference type="Proteomes" id="UP000239406">
    <property type="component" value="Unassembled WGS sequence"/>
</dbReference>
<dbReference type="PANTHER" id="PTHR12631:SF10">
    <property type="entry name" value="BETA-XYLOSIDASE-LIKE PROTEIN-RELATED"/>
    <property type="match status" value="1"/>
</dbReference>
<evidence type="ECO:0000259" key="3">
    <source>
        <dbReference type="Pfam" id="PF11790"/>
    </source>
</evidence>
<dbReference type="InterPro" id="IPR051923">
    <property type="entry name" value="Glycosyl_Hydrolase_39"/>
</dbReference>
<dbReference type="InterPro" id="IPR003305">
    <property type="entry name" value="CenC_carb-bd"/>
</dbReference>
<feature type="domain" description="Asl1-like glycosyl hydrolase catalytic" evidence="3">
    <location>
        <begin position="552"/>
        <end position="666"/>
    </location>
</feature>
<keyword evidence="5" id="KW-1185">Reference proteome</keyword>
<keyword evidence="1" id="KW-0378">Hydrolase</keyword>
<dbReference type="EMBL" id="PSNY01000002">
    <property type="protein sequence ID" value="PPE71364.1"/>
    <property type="molecule type" value="Genomic_DNA"/>
</dbReference>
<dbReference type="AlphaFoldDB" id="A0A2S5T8M7"/>
<protein>
    <submittedName>
        <fullName evidence="4">Uncharacterized protein</fullName>
    </submittedName>
</protein>
<dbReference type="GO" id="GO:0004553">
    <property type="term" value="F:hydrolase activity, hydrolyzing O-glycosyl compounds"/>
    <property type="evidence" value="ECO:0007669"/>
    <property type="project" value="TreeGrafter"/>
</dbReference>
<feature type="domain" description="CBM-cenC" evidence="2">
    <location>
        <begin position="334"/>
        <end position="386"/>
    </location>
</feature>
<dbReference type="Gene3D" id="2.60.120.260">
    <property type="entry name" value="Galactose-binding domain-like"/>
    <property type="match status" value="2"/>
</dbReference>